<organism evidence="2">
    <name type="scientific">Albugo laibachii Nc14</name>
    <dbReference type="NCBI Taxonomy" id="890382"/>
    <lineage>
        <taxon>Eukaryota</taxon>
        <taxon>Sar</taxon>
        <taxon>Stramenopiles</taxon>
        <taxon>Oomycota</taxon>
        <taxon>Peronosporomycetes</taxon>
        <taxon>Albuginales</taxon>
        <taxon>Albuginaceae</taxon>
        <taxon>Albugo</taxon>
    </lineage>
</organism>
<reference evidence="2" key="1">
    <citation type="journal article" date="2011" name="PLoS Biol.">
        <title>Gene gain and loss during evolution of obligate parasitism in the white rust pathogen of Arabidopsis thaliana.</title>
        <authorList>
            <person name="Kemen E."/>
            <person name="Gardiner A."/>
            <person name="Schultz-Larsen T."/>
            <person name="Kemen A.C."/>
            <person name="Balmuth A.L."/>
            <person name="Robert-Seilaniantz A."/>
            <person name="Bailey K."/>
            <person name="Holub E."/>
            <person name="Studholme D.J."/>
            <person name="Maclean D."/>
            <person name="Jones J.D."/>
        </authorList>
    </citation>
    <scope>NUCLEOTIDE SEQUENCE</scope>
</reference>
<feature type="region of interest" description="Disordered" evidence="1">
    <location>
        <begin position="68"/>
        <end position="97"/>
    </location>
</feature>
<reference evidence="2" key="2">
    <citation type="submission" date="2011-02" db="EMBL/GenBank/DDBJ databases">
        <authorList>
            <person name="MacLean D."/>
        </authorList>
    </citation>
    <scope>NUCLEOTIDE SEQUENCE</scope>
</reference>
<proteinExistence type="predicted"/>
<dbReference type="AlphaFoldDB" id="F0VYS5"/>
<accession>F0VYS5</accession>
<protein>
    <submittedName>
        <fullName evidence="2">AlNc14C1G77 protein</fullName>
    </submittedName>
</protein>
<evidence type="ECO:0000256" key="1">
    <source>
        <dbReference type="SAM" id="MobiDB-lite"/>
    </source>
</evidence>
<evidence type="ECO:0000313" key="2">
    <source>
        <dbReference type="EMBL" id="CCA13940.1"/>
    </source>
</evidence>
<gene>
    <name evidence="2" type="primary">AlNc14C1G77</name>
    <name evidence="2" type="ORF">ALNC14_000830</name>
</gene>
<dbReference type="HOGENOM" id="CLU_610323_0_0_1"/>
<sequence>MISLDTLFGFSSSLSAAQHDDNQHFIKPPKWCCRYINALAIRPERGQVMKNVMFDDFVLHPVQNSSESEIESDYESISTDSLSDNDRKQRRKRGERNCRDSLELSMSMSMCLQTLKEVTPKSTALDPHLTKLEPEKGAKQRSECILIQKTETDGDTTCEDVSTGEEKFSEIQNPAGERKISIPAPALPTCVSRIPRSSFFVNAGNNTPSFSQDCSNRGVEVSDGHTPLATHSGIRMRSSLVTERYVELQKPKQRTIGTDFGVAVGPIRKSSSSRAGLKKQNRALNFRGGDNYCELQYSKSNDKNSESITSDQMHVDSAEKKGKVQADTTVMSTSEGQCFDGEISATTDEISLRMSLDRLDGELKRLTTNIESRAAVHKGNTLVTEDKSHDDRSTLLASNNCDGVTDSDNAAPASLSLEGRARVYFNATPFSKRISGGIRKHRLRRSKIV</sequence>
<dbReference type="EMBL" id="FR824046">
    <property type="protein sequence ID" value="CCA13940.1"/>
    <property type="molecule type" value="Genomic_DNA"/>
</dbReference>
<name>F0VYS5_9STRA</name>